<keyword evidence="1" id="KW-0175">Coiled coil</keyword>
<evidence type="ECO:0000313" key="2">
    <source>
        <dbReference type="EMBL" id="SFE29835.1"/>
    </source>
</evidence>
<dbReference type="STRING" id="500610.SAMN02799615_00690"/>
<sequence length="223" mass="25412">MQQLQPRRPLSKRHQLKRLQLRRNQLERLQHKKRQHRIVLLQQQRAQLLARLAQLIIDILHSGLQWRLQWDGAGTPAPKSTARRGTVIRAPVSGVLASVLRREPGAEADPAATGSSSLLAELWVDKRSLGFMRKGAVVVIRYRAFPHQRFGRYSGRVLFHSVLAISASRATRLLGRPMDGPRYRVRVWLDQQSSIVDGRTEPLIPGMTLDADIMLERQHLAES</sequence>
<accession>A0A1I1ZDS4</accession>
<dbReference type="Proteomes" id="UP000199477">
    <property type="component" value="Unassembled WGS sequence"/>
</dbReference>
<organism evidence="2 3">
    <name type="scientific">Dyella marensis</name>
    <dbReference type="NCBI Taxonomy" id="500610"/>
    <lineage>
        <taxon>Bacteria</taxon>
        <taxon>Pseudomonadati</taxon>
        <taxon>Pseudomonadota</taxon>
        <taxon>Gammaproteobacteria</taxon>
        <taxon>Lysobacterales</taxon>
        <taxon>Rhodanobacteraceae</taxon>
        <taxon>Dyella</taxon>
    </lineage>
</organism>
<dbReference type="AlphaFoldDB" id="A0A1I1ZDS4"/>
<gene>
    <name evidence="2" type="ORF">SAMN02799615_00690</name>
</gene>
<feature type="coiled-coil region" evidence="1">
    <location>
        <begin position="16"/>
        <end position="58"/>
    </location>
</feature>
<protein>
    <submittedName>
        <fullName evidence="2">Membrane fusion protein</fullName>
    </submittedName>
</protein>
<reference evidence="3" key="1">
    <citation type="submission" date="2016-10" db="EMBL/GenBank/DDBJ databases">
        <authorList>
            <person name="Varghese N."/>
            <person name="Submissions S."/>
        </authorList>
    </citation>
    <scope>NUCLEOTIDE SEQUENCE [LARGE SCALE GENOMIC DNA]</scope>
    <source>
        <strain evidence="3">UNC178MFTsu3.1</strain>
    </source>
</reference>
<dbReference type="RefSeq" id="WP_143096440.1">
    <property type="nucleotide sequence ID" value="NZ_FONH01000002.1"/>
</dbReference>
<evidence type="ECO:0000313" key="3">
    <source>
        <dbReference type="Proteomes" id="UP000199477"/>
    </source>
</evidence>
<proteinExistence type="predicted"/>
<name>A0A1I1ZDS4_9GAMM</name>
<evidence type="ECO:0000256" key="1">
    <source>
        <dbReference type="SAM" id="Coils"/>
    </source>
</evidence>
<dbReference type="Gene3D" id="2.40.30.170">
    <property type="match status" value="1"/>
</dbReference>
<dbReference type="EMBL" id="FONH01000002">
    <property type="protein sequence ID" value="SFE29835.1"/>
    <property type="molecule type" value="Genomic_DNA"/>
</dbReference>
<keyword evidence="3" id="KW-1185">Reference proteome</keyword>